<accession>A0A397SQF7</accession>
<proteinExistence type="predicted"/>
<keyword evidence="2" id="KW-1185">Reference proteome</keyword>
<dbReference type="Proteomes" id="UP000265703">
    <property type="component" value="Unassembled WGS sequence"/>
</dbReference>
<reference evidence="1 2" key="1">
    <citation type="submission" date="2018-06" db="EMBL/GenBank/DDBJ databases">
        <title>Comparative genomics reveals the genomic features of Rhizophagus irregularis, R. cerebriforme, R. diaphanum and Gigaspora rosea, and their symbiotic lifestyle signature.</title>
        <authorList>
            <person name="Morin E."/>
            <person name="San Clemente H."/>
            <person name="Chen E.C.H."/>
            <person name="De La Providencia I."/>
            <person name="Hainaut M."/>
            <person name="Kuo A."/>
            <person name="Kohler A."/>
            <person name="Murat C."/>
            <person name="Tang N."/>
            <person name="Roy S."/>
            <person name="Loubradou J."/>
            <person name="Henrissat B."/>
            <person name="Grigoriev I.V."/>
            <person name="Corradi N."/>
            <person name="Roux C."/>
            <person name="Martin F.M."/>
        </authorList>
    </citation>
    <scope>NUCLEOTIDE SEQUENCE [LARGE SCALE GENOMIC DNA]</scope>
    <source>
        <strain evidence="1 2">DAOM 227022</strain>
    </source>
</reference>
<evidence type="ECO:0000313" key="1">
    <source>
        <dbReference type="EMBL" id="RIA88238.1"/>
    </source>
</evidence>
<dbReference type="AlphaFoldDB" id="A0A397SQF7"/>
<gene>
    <name evidence="1" type="ORF">C1645_826650</name>
</gene>
<comment type="caution">
    <text evidence="1">The sequence shown here is derived from an EMBL/GenBank/DDBJ whole genome shotgun (WGS) entry which is preliminary data.</text>
</comment>
<organism evidence="1 2">
    <name type="scientific">Glomus cerebriforme</name>
    <dbReference type="NCBI Taxonomy" id="658196"/>
    <lineage>
        <taxon>Eukaryota</taxon>
        <taxon>Fungi</taxon>
        <taxon>Fungi incertae sedis</taxon>
        <taxon>Mucoromycota</taxon>
        <taxon>Glomeromycotina</taxon>
        <taxon>Glomeromycetes</taxon>
        <taxon>Glomerales</taxon>
        <taxon>Glomeraceae</taxon>
        <taxon>Glomus</taxon>
    </lineage>
</organism>
<evidence type="ECO:0000313" key="2">
    <source>
        <dbReference type="Proteomes" id="UP000265703"/>
    </source>
</evidence>
<dbReference type="OrthoDB" id="2308263at2759"/>
<protein>
    <submittedName>
        <fullName evidence="1">Uncharacterized protein</fullName>
    </submittedName>
</protein>
<name>A0A397SQF7_9GLOM</name>
<sequence>MSTYPISNIIILNQNDTQYTTDILIILFRKNIILKEENNRKKSYPPVQCNYCSKVFDRAVTLRMQTHLDKECLGAPDNTKSKQNVNS</sequence>
<dbReference type="EMBL" id="QKYT01000273">
    <property type="protein sequence ID" value="RIA88238.1"/>
    <property type="molecule type" value="Genomic_DNA"/>
</dbReference>